<dbReference type="InterPro" id="IPR007404">
    <property type="entry name" value="YdjM-like"/>
</dbReference>
<evidence type="ECO:0000256" key="1">
    <source>
        <dbReference type="SAM" id="Phobius"/>
    </source>
</evidence>
<evidence type="ECO:0000313" key="2">
    <source>
        <dbReference type="EMBL" id="RFM24261.1"/>
    </source>
</evidence>
<evidence type="ECO:0000313" key="3">
    <source>
        <dbReference type="Proteomes" id="UP000266389"/>
    </source>
</evidence>
<dbReference type="GO" id="GO:0016787">
    <property type="term" value="F:hydrolase activity"/>
    <property type="evidence" value="ECO:0007669"/>
    <property type="project" value="UniProtKB-KW"/>
</dbReference>
<proteinExistence type="predicted"/>
<accession>A0A395M0P4</accession>
<feature type="transmembrane region" description="Helical" evidence="1">
    <location>
        <begin position="12"/>
        <end position="30"/>
    </location>
</feature>
<comment type="caution">
    <text evidence="2">The sequence shown here is derived from an EMBL/GenBank/DDBJ whole genome shotgun (WGS) entry which is preliminary data.</text>
</comment>
<feature type="transmembrane region" description="Helical" evidence="1">
    <location>
        <begin position="103"/>
        <end position="125"/>
    </location>
</feature>
<keyword evidence="1" id="KW-0812">Transmembrane</keyword>
<protein>
    <submittedName>
        <fullName evidence="2">Metal-dependent hydrolase</fullName>
    </submittedName>
</protein>
<keyword evidence="1" id="KW-0472">Membrane</keyword>
<feature type="transmembrane region" description="Helical" evidence="1">
    <location>
        <begin position="65"/>
        <end position="83"/>
    </location>
</feature>
<gene>
    <name evidence="2" type="ORF">D0433_07290</name>
</gene>
<name>A0A395M0P4_9BACT</name>
<feature type="transmembrane region" description="Helical" evidence="1">
    <location>
        <begin position="36"/>
        <end position="53"/>
    </location>
</feature>
<dbReference type="Pfam" id="PF04307">
    <property type="entry name" value="YdjM"/>
    <property type="match status" value="1"/>
</dbReference>
<reference evidence="2 3" key="1">
    <citation type="journal article" date="2011" name="ISME J.">
        <title>Community ecology of hot spring cyanobacterial mats: predominant populations and their functional potential.</title>
        <authorList>
            <person name="Klatt C.G."/>
            <person name="Wood J.M."/>
            <person name="Rusch D.B."/>
            <person name="Bateson M.M."/>
            <person name="Hamamura N."/>
            <person name="Heidelberg J.F."/>
            <person name="Grossman A.R."/>
            <person name="Bhaya D."/>
            <person name="Cohan F.M."/>
            <person name="Kuhl M."/>
            <person name="Bryant D.A."/>
            <person name="Ward D.M."/>
        </authorList>
    </citation>
    <scope>NUCLEOTIDE SEQUENCE [LARGE SCALE GENOMIC DNA]</scope>
    <source>
        <strain evidence="2">OS</strain>
    </source>
</reference>
<organism evidence="2 3">
    <name type="scientific">Candidatus Thermochlorobacter aerophilus</name>
    <dbReference type="NCBI Taxonomy" id="1868324"/>
    <lineage>
        <taxon>Bacteria</taxon>
        <taxon>Pseudomonadati</taxon>
        <taxon>Chlorobiota</taxon>
        <taxon>Chlorobiia</taxon>
        <taxon>Chlorobiales</taxon>
        <taxon>Candidatus Thermochlorobacteriaceae</taxon>
        <taxon>Candidatus Thermochlorobacter</taxon>
    </lineage>
</organism>
<sequence>MASYRGHIWGGLLFFVPFVILLVLGFELYRQPLPNLIAQVAILLGITLLFALFPDIDIKSKGQRIFYIIFFCVDLLLIVSSHWREAAFLGLFAMLPLIVEHRGWTHSFWAALIVPLPFLLVPIWFAKTGWKAGLPYYLAAVTGYLSHRFMDGIFFGRQRR</sequence>
<keyword evidence="1" id="KW-1133">Transmembrane helix</keyword>
<dbReference type="EMBL" id="PHFL01000045">
    <property type="protein sequence ID" value="RFM24261.1"/>
    <property type="molecule type" value="Genomic_DNA"/>
</dbReference>
<dbReference type="AlphaFoldDB" id="A0A395M0P4"/>
<keyword evidence="2" id="KW-0378">Hydrolase</keyword>
<dbReference type="Proteomes" id="UP000266389">
    <property type="component" value="Unassembled WGS sequence"/>
</dbReference>